<dbReference type="GO" id="GO:0046872">
    <property type="term" value="F:metal ion binding"/>
    <property type="evidence" value="ECO:0007669"/>
    <property type="project" value="UniProtKB-KW"/>
</dbReference>
<keyword evidence="7" id="KW-0862">Zinc</keyword>
<keyword evidence="6" id="KW-0677">Repeat</keyword>
<dbReference type="GO" id="GO:0005953">
    <property type="term" value="C:CAAX-protein geranylgeranyltransferase complex"/>
    <property type="evidence" value="ECO:0007669"/>
    <property type="project" value="Ensembl"/>
</dbReference>
<evidence type="ECO:0000256" key="3">
    <source>
        <dbReference type="ARBA" id="ARBA00022602"/>
    </source>
</evidence>
<dbReference type="AlphaFoldDB" id="A0A8C5SHY2"/>
<evidence type="ECO:0000256" key="4">
    <source>
        <dbReference type="ARBA" id="ARBA00022679"/>
    </source>
</evidence>
<protein>
    <submittedName>
        <fullName evidence="9">Protein geranylgeranyltransferase type I subunit beta</fullName>
    </submittedName>
</protein>
<dbReference type="Proteomes" id="UP000694406">
    <property type="component" value="Unplaced"/>
</dbReference>
<keyword evidence="4" id="KW-0808">Transferase</keyword>
<evidence type="ECO:0000313" key="10">
    <source>
        <dbReference type="Proteomes" id="UP000694406"/>
    </source>
</evidence>
<dbReference type="PANTHER" id="PTHR11774">
    <property type="entry name" value="GERANYLGERANYL TRANSFERASE TYPE BETA SUBUNIT"/>
    <property type="match status" value="1"/>
</dbReference>
<reference evidence="9" key="2">
    <citation type="submission" date="2025-09" db="UniProtKB">
        <authorList>
            <consortium name="Ensembl"/>
        </authorList>
    </citation>
    <scope>IDENTIFICATION</scope>
</reference>
<dbReference type="Gene3D" id="1.50.10.20">
    <property type="match status" value="1"/>
</dbReference>
<dbReference type="GeneTree" id="ENSGT00950000183128"/>
<evidence type="ECO:0000256" key="2">
    <source>
        <dbReference type="ARBA" id="ARBA00010497"/>
    </source>
</evidence>
<dbReference type="SUPFAM" id="SSF48239">
    <property type="entry name" value="Terpenoid cyclases/Protein prenyltransferases"/>
    <property type="match status" value="1"/>
</dbReference>
<gene>
    <name evidence="9" type="primary">PGGT1B</name>
</gene>
<dbReference type="InterPro" id="IPR001330">
    <property type="entry name" value="Prenyltrans"/>
</dbReference>
<name>A0A8C5SHY2_LATLA</name>
<feature type="domain" description="Prenyltransferase alpha-alpha toroid" evidence="8">
    <location>
        <begin position="9"/>
        <end position="114"/>
    </location>
</feature>
<dbReference type="PANTHER" id="PTHR11774:SF4">
    <property type="entry name" value="GERANYLGERANYL TRANSFERASE TYPE-1 SUBUNIT BETA"/>
    <property type="match status" value="1"/>
</dbReference>
<evidence type="ECO:0000256" key="1">
    <source>
        <dbReference type="ARBA" id="ARBA00001947"/>
    </source>
</evidence>
<evidence type="ECO:0000313" key="9">
    <source>
        <dbReference type="Ensembl" id="ENSLLTP00000017823.1"/>
    </source>
</evidence>
<proteinExistence type="inferred from homology"/>
<comment type="similarity">
    <text evidence="2">Belongs to the protein prenyltransferase subunit beta family.</text>
</comment>
<dbReference type="Pfam" id="PF00432">
    <property type="entry name" value="Prenyltrans"/>
    <property type="match status" value="1"/>
</dbReference>
<sequence>MGKLEEVFSEKELKRIKRWCIMRQQNGYQGRPNKPVDTCYSFWVGATLKLLKIFQYTNYEKNRNYILSTQDRLVGGFAKWPDSHPDALHAYFGICGLSLMGEPGIRKVHPALNVSTRTSERLQHLHQIWATQDSKQSSEEMHSAT</sequence>
<dbReference type="InterPro" id="IPR008930">
    <property type="entry name" value="Terpenoid_cyclase/PrenylTrfase"/>
</dbReference>
<organism evidence="9 10">
    <name type="scientific">Laticauda laticaudata</name>
    <name type="common">Blue-ringed sea krait</name>
    <name type="synonym">Blue-lipped sea krait</name>
    <dbReference type="NCBI Taxonomy" id="8630"/>
    <lineage>
        <taxon>Eukaryota</taxon>
        <taxon>Metazoa</taxon>
        <taxon>Chordata</taxon>
        <taxon>Craniata</taxon>
        <taxon>Vertebrata</taxon>
        <taxon>Euteleostomi</taxon>
        <taxon>Lepidosauria</taxon>
        <taxon>Squamata</taxon>
        <taxon>Bifurcata</taxon>
        <taxon>Unidentata</taxon>
        <taxon>Episquamata</taxon>
        <taxon>Toxicofera</taxon>
        <taxon>Serpentes</taxon>
        <taxon>Colubroidea</taxon>
        <taxon>Elapidae</taxon>
        <taxon>Laticaudinae</taxon>
        <taxon>Laticauda</taxon>
    </lineage>
</organism>
<reference evidence="9" key="1">
    <citation type="submission" date="2025-08" db="UniProtKB">
        <authorList>
            <consortium name="Ensembl"/>
        </authorList>
    </citation>
    <scope>IDENTIFICATION</scope>
</reference>
<evidence type="ECO:0000256" key="7">
    <source>
        <dbReference type="ARBA" id="ARBA00022833"/>
    </source>
</evidence>
<dbReference type="GO" id="GO:0004662">
    <property type="term" value="F:CAAX-protein geranylgeranyltransferase activity"/>
    <property type="evidence" value="ECO:0007669"/>
    <property type="project" value="TreeGrafter"/>
</dbReference>
<accession>A0A8C5SHY2</accession>
<dbReference type="Ensembl" id="ENSLLTT00000018486.1">
    <property type="protein sequence ID" value="ENSLLTP00000017823.1"/>
    <property type="gene ID" value="ENSLLTG00000013516.1"/>
</dbReference>
<evidence type="ECO:0000256" key="6">
    <source>
        <dbReference type="ARBA" id="ARBA00022737"/>
    </source>
</evidence>
<keyword evidence="5" id="KW-0479">Metal-binding</keyword>
<comment type="cofactor">
    <cofactor evidence="1">
        <name>Zn(2+)</name>
        <dbReference type="ChEBI" id="CHEBI:29105"/>
    </cofactor>
</comment>
<evidence type="ECO:0000259" key="8">
    <source>
        <dbReference type="Pfam" id="PF00432"/>
    </source>
</evidence>
<keyword evidence="3" id="KW-0637">Prenyltransferase</keyword>
<evidence type="ECO:0000256" key="5">
    <source>
        <dbReference type="ARBA" id="ARBA00022723"/>
    </source>
</evidence>
<keyword evidence="10" id="KW-1185">Reference proteome</keyword>
<dbReference type="InterPro" id="IPR045089">
    <property type="entry name" value="PGGT1B-like"/>
</dbReference>